<protein>
    <submittedName>
        <fullName evidence="1">Uncharacterized protein</fullName>
    </submittedName>
</protein>
<keyword evidence="2" id="KW-1185">Reference proteome</keyword>
<comment type="caution">
    <text evidence="1">The sequence shown here is derived from an EMBL/GenBank/DDBJ whole genome shotgun (WGS) entry which is preliminary data.</text>
</comment>
<dbReference type="Proteomes" id="UP001060215">
    <property type="component" value="Chromosome 10"/>
</dbReference>
<evidence type="ECO:0000313" key="1">
    <source>
        <dbReference type="EMBL" id="KAI7997793.1"/>
    </source>
</evidence>
<evidence type="ECO:0000313" key="2">
    <source>
        <dbReference type="Proteomes" id="UP001060215"/>
    </source>
</evidence>
<name>A0ACC0GB95_9ERIC</name>
<reference evidence="1 2" key="1">
    <citation type="journal article" date="2022" name="Plant J.">
        <title>Chromosome-level genome of Camellia lanceoleosa provides a valuable resource for understanding genome evolution and self-incompatibility.</title>
        <authorList>
            <person name="Gong W."/>
            <person name="Xiao S."/>
            <person name="Wang L."/>
            <person name="Liao Z."/>
            <person name="Chang Y."/>
            <person name="Mo W."/>
            <person name="Hu G."/>
            <person name="Li W."/>
            <person name="Zhao G."/>
            <person name="Zhu H."/>
            <person name="Hu X."/>
            <person name="Ji K."/>
            <person name="Xiang X."/>
            <person name="Song Q."/>
            <person name="Yuan D."/>
            <person name="Jin S."/>
            <person name="Zhang L."/>
        </authorList>
    </citation>
    <scope>NUCLEOTIDE SEQUENCE [LARGE SCALE GENOMIC DNA]</scope>
    <source>
        <strain evidence="1">SQ_2022a</strain>
    </source>
</reference>
<organism evidence="1 2">
    <name type="scientific">Camellia lanceoleosa</name>
    <dbReference type="NCBI Taxonomy" id="1840588"/>
    <lineage>
        <taxon>Eukaryota</taxon>
        <taxon>Viridiplantae</taxon>
        <taxon>Streptophyta</taxon>
        <taxon>Embryophyta</taxon>
        <taxon>Tracheophyta</taxon>
        <taxon>Spermatophyta</taxon>
        <taxon>Magnoliopsida</taxon>
        <taxon>eudicotyledons</taxon>
        <taxon>Gunneridae</taxon>
        <taxon>Pentapetalae</taxon>
        <taxon>asterids</taxon>
        <taxon>Ericales</taxon>
        <taxon>Theaceae</taxon>
        <taxon>Camellia</taxon>
    </lineage>
</organism>
<accession>A0ACC0GB95</accession>
<sequence>MVSNSRNQRFKDGRFDNFLAKGYGRTYFSATSTHTCTGYGNAMVVRARLPLQDLEFMQFHPIGIYGVGCSITEGSRSEGGILRNSEGERFMEQYAPTAKDLASRDVVFGSMIMEIREGLGVGMILFLQSVYCGIIEI</sequence>
<gene>
    <name evidence="1" type="ORF">LOK49_LG10G00392</name>
</gene>
<proteinExistence type="predicted"/>
<dbReference type="EMBL" id="CM045767">
    <property type="protein sequence ID" value="KAI7997793.1"/>
    <property type="molecule type" value="Genomic_DNA"/>
</dbReference>